<organism evidence="1 2">
    <name type="scientific">Vreelandella zhaodongensis</name>
    <name type="common">Halomonas zhaodongensis</name>
    <dbReference type="NCBI Taxonomy" id="1176240"/>
    <lineage>
        <taxon>Bacteria</taxon>
        <taxon>Pseudomonadati</taxon>
        <taxon>Pseudomonadota</taxon>
        <taxon>Gammaproteobacteria</taxon>
        <taxon>Oceanospirillales</taxon>
        <taxon>Halomonadaceae</taxon>
        <taxon>Vreelandella</taxon>
    </lineage>
</organism>
<dbReference type="EMBL" id="JACCDD010000006">
    <property type="protein sequence ID" value="NYS45514.1"/>
    <property type="molecule type" value="Genomic_DNA"/>
</dbReference>
<evidence type="ECO:0000313" key="2">
    <source>
        <dbReference type="Proteomes" id="UP000528918"/>
    </source>
</evidence>
<protein>
    <submittedName>
        <fullName evidence="1">Uncharacterized protein</fullName>
    </submittedName>
</protein>
<sequence length="117" mass="13381">MEHPIEEQRLIIEQLYRIVRSSCPEDITSAKCRFEYDHGYEDGSESVGETFHYIQDGKNISAALNHTLAFPVMDLVPQLHAKMKAHTGGDWNAFTLFINEDGTVTTKFEYSDQEPLD</sequence>
<evidence type="ECO:0000313" key="1">
    <source>
        <dbReference type="EMBL" id="NYS45514.1"/>
    </source>
</evidence>
<name>A0ABX2SU02_VREZH</name>
<dbReference type="Proteomes" id="UP000528918">
    <property type="component" value="Unassembled WGS sequence"/>
</dbReference>
<reference evidence="1 2" key="1">
    <citation type="journal article" date="2013" name="Antonie Van Leeuwenhoek">
        <title>Halomonas zhaodongensis sp. nov., a slightly halophilic bacterium isolated from saline-alkaline soils in Zhaodong, China.</title>
        <authorList>
            <person name="Jiang J."/>
            <person name="Pan Y."/>
            <person name="Meng L."/>
            <person name="Hu S."/>
            <person name="Zhang X."/>
            <person name="Hu B."/>
            <person name="Meng J."/>
            <person name="Li C."/>
            <person name="Huang H."/>
            <person name="Wang K."/>
            <person name="Su T."/>
        </authorList>
    </citation>
    <scope>NUCLEOTIDE SEQUENCE [LARGE SCALE GENOMIC DNA]</scope>
    <source>
        <strain evidence="1 2">NEAU-ST10-25</strain>
    </source>
</reference>
<accession>A0ABX2SU02</accession>
<gene>
    <name evidence="1" type="ORF">HZS79_11230</name>
</gene>
<comment type="caution">
    <text evidence="1">The sequence shown here is derived from an EMBL/GenBank/DDBJ whole genome shotgun (WGS) entry which is preliminary data.</text>
</comment>
<keyword evidence="2" id="KW-1185">Reference proteome</keyword>
<dbReference type="InterPro" id="IPR036170">
    <property type="entry name" value="YezG-like_sf"/>
</dbReference>
<dbReference type="RefSeq" id="WP_179927904.1">
    <property type="nucleotide sequence ID" value="NZ_JACCDD010000006.1"/>
</dbReference>
<dbReference type="SUPFAM" id="SSF160424">
    <property type="entry name" value="BH3703-like"/>
    <property type="match status" value="1"/>
</dbReference>
<proteinExistence type="predicted"/>